<dbReference type="InterPro" id="IPR000917">
    <property type="entry name" value="Sulfatase_N"/>
</dbReference>
<feature type="transmembrane region" description="Helical" evidence="1">
    <location>
        <begin position="60"/>
        <end position="80"/>
    </location>
</feature>
<feature type="transmembrane region" description="Helical" evidence="1">
    <location>
        <begin position="20"/>
        <end position="40"/>
    </location>
</feature>
<evidence type="ECO:0000259" key="3">
    <source>
        <dbReference type="Pfam" id="PF16841"/>
    </source>
</evidence>
<evidence type="ECO:0000259" key="2">
    <source>
        <dbReference type="Pfam" id="PF00884"/>
    </source>
</evidence>
<feature type="domain" description="Carbohydrate binding module xylan-binding" evidence="3">
    <location>
        <begin position="672"/>
        <end position="775"/>
    </location>
</feature>
<feature type="transmembrane region" description="Helical" evidence="1">
    <location>
        <begin position="181"/>
        <end position="201"/>
    </location>
</feature>
<dbReference type="PANTHER" id="PTHR43751:SF3">
    <property type="entry name" value="SULFATASE N-TERMINAL DOMAIN-CONTAINING PROTEIN"/>
    <property type="match status" value="1"/>
</dbReference>
<dbReference type="RefSeq" id="WP_111198556.1">
    <property type="nucleotide sequence ID" value="NZ_QKVK01000004.1"/>
</dbReference>
<feature type="transmembrane region" description="Helical" evidence="1">
    <location>
        <begin position="150"/>
        <end position="172"/>
    </location>
</feature>
<evidence type="ECO:0000256" key="1">
    <source>
        <dbReference type="SAM" id="Phobius"/>
    </source>
</evidence>
<dbReference type="InterPro" id="IPR031768">
    <property type="entry name" value="CBM60_xylan-bd"/>
</dbReference>
<dbReference type="EMBL" id="QKVK01000004">
    <property type="protein sequence ID" value="PZF76979.1"/>
    <property type="molecule type" value="Genomic_DNA"/>
</dbReference>
<dbReference type="AlphaFoldDB" id="A0A2W2BL51"/>
<dbReference type="Pfam" id="PF16841">
    <property type="entry name" value="CBM60"/>
    <property type="match status" value="1"/>
</dbReference>
<keyword evidence="5" id="KW-1185">Reference proteome</keyword>
<keyword evidence="1" id="KW-0812">Transmembrane</keyword>
<proteinExistence type="predicted"/>
<evidence type="ECO:0008006" key="6">
    <source>
        <dbReference type="Google" id="ProtNLM"/>
    </source>
</evidence>
<organism evidence="4 5">
    <name type="scientific">Aestuariivirga litoralis</name>
    <dbReference type="NCBI Taxonomy" id="2650924"/>
    <lineage>
        <taxon>Bacteria</taxon>
        <taxon>Pseudomonadati</taxon>
        <taxon>Pseudomonadota</taxon>
        <taxon>Alphaproteobacteria</taxon>
        <taxon>Hyphomicrobiales</taxon>
        <taxon>Aestuariivirgaceae</taxon>
        <taxon>Aestuariivirga</taxon>
    </lineage>
</organism>
<dbReference type="PANTHER" id="PTHR43751">
    <property type="entry name" value="SULFATASE"/>
    <property type="match status" value="1"/>
</dbReference>
<gene>
    <name evidence="4" type="ORF">DK847_11045</name>
</gene>
<dbReference type="SUPFAM" id="SSF53649">
    <property type="entry name" value="Alkaline phosphatase-like"/>
    <property type="match status" value="1"/>
</dbReference>
<dbReference type="Gene3D" id="3.40.720.10">
    <property type="entry name" value="Alkaline Phosphatase, subunit A"/>
    <property type="match status" value="1"/>
</dbReference>
<dbReference type="InterPro" id="IPR017850">
    <property type="entry name" value="Alkaline_phosphatase_core_sf"/>
</dbReference>
<sequence>MADIATARPADRGHFRRMMLQILCTGVLAWLLLGVYRGVILEAPETAGELLGAVPAGIAASFYDLLFIAGVTAAALGLLLAARRSRIASLGVVILFYGIILVSLAWGFANINLVKMLGEPFTFQWLVYGDFLQNADARNAMADAFNLTDFSVLCGASLAVLVLGYVAARLWLGLGPLAHRLALGAIVLGVGIAAVGSAYHVEAQALPVTKLQNPVVHFIESALVSSTPVVFTMPVSANDPDTLPVSERRGEVSGFRRPEPNPVKNVLVFMMESVPAKYVEAFGGTYPVTPNIAAHVDQSVRFDRIYAHAPSTNYSIFSLFTSMYNDISYYGMTGSYPYLKFDSLTNALQQHGFRTGFFWSADSRFQGVDEFLLNKGLDVIKDYRDQDCGGAEFKISTDSFKNADYTSDLCTARTIAKWMNEPSDKPFFAMMFTAMTHYPYRVTEGAHSRRIAPSAGGGELVHYADDEKFNEYLNALRIGDMALGQVLASLKASGKLDSTLVVILGDHGEAFGEHGNYVHASALYEENVHIPLMMINRHLFHGEVDDTVGGVIDIAPTIFDVLGLPLPGQWQGRSLFSTDKPNRTFFFAPWRGVQFGYREDDRKVIFNATTGKIEVYDLKADPGEKQDLFVTGVSDATQLLQPIASWVQSHKQRIAAVVAGGPKPAGCGITELVIDAGGTAYQAPPRFELRFDGKLVATLDAAGVPSTAATSQQSLAEMQTAAASTEPLTIDLPPDASPQQIEIRYVNDLWGTPDKPGDRNLFIKSVRVNGLRIPDSRLHVDAQSHGITDSSGTAMYENGSLWIDGPFGEGCAATPTSG</sequence>
<dbReference type="Proteomes" id="UP000248795">
    <property type="component" value="Unassembled WGS sequence"/>
</dbReference>
<name>A0A2W2BL51_9HYPH</name>
<feature type="transmembrane region" description="Helical" evidence="1">
    <location>
        <begin position="87"/>
        <end position="109"/>
    </location>
</feature>
<reference evidence="5" key="1">
    <citation type="submission" date="2018-06" db="EMBL/GenBank/DDBJ databases">
        <title>Aestuariibacter litoralis strain KCTC 52945T.</title>
        <authorList>
            <person name="Li X."/>
            <person name="Salam N."/>
            <person name="Li J.-L."/>
            <person name="Chen Y.-M."/>
            <person name="Yang Z.-W."/>
            <person name="Zhang L.-Y."/>
            <person name="Han M.-X."/>
            <person name="Xiao M."/>
            <person name="Li W.-J."/>
        </authorList>
    </citation>
    <scope>NUCLEOTIDE SEQUENCE [LARGE SCALE GENOMIC DNA]</scope>
    <source>
        <strain evidence="5">KCTC 52945</strain>
    </source>
</reference>
<dbReference type="Pfam" id="PF00884">
    <property type="entry name" value="Sulfatase"/>
    <property type="match status" value="1"/>
</dbReference>
<evidence type="ECO:0000313" key="5">
    <source>
        <dbReference type="Proteomes" id="UP000248795"/>
    </source>
</evidence>
<dbReference type="CDD" id="cd16148">
    <property type="entry name" value="sulfatase_like"/>
    <property type="match status" value="1"/>
</dbReference>
<dbReference type="InterPro" id="IPR052701">
    <property type="entry name" value="GAG_Ulvan_Degrading_Sulfatases"/>
</dbReference>
<accession>A0A2W2BL51</accession>
<dbReference type="Gene3D" id="2.60.60.40">
    <property type="match status" value="1"/>
</dbReference>
<feature type="domain" description="Sulfatase N-terminal" evidence="2">
    <location>
        <begin position="264"/>
        <end position="563"/>
    </location>
</feature>
<keyword evidence="1" id="KW-0472">Membrane</keyword>
<protein>
    <recommendedName>
        <fullName evidence="6">Sulfatase N-terminal domain-containing protein</fullName>
    </recommendedName>
</protein>
<evidence type="ECO:0000313" key="4">
    <source>
        <dbReference type="EMBL" id="PZF76979.1"/>
    </source>
</evidence>
<keyword evidence="1" id="KW-1133">Transmembrane helix</keyword>
<comment type="caution">
    <text evidence="4">The sequence shown here is derived from an EMBL/GenBank/DDBJ whole genome shotgun (WGS) entry which is preliminary data.</text>
</comment>